<dbReference type="InterPro" id="IPR001881">
    <property type="entry name" value="EGF-like_Ca-bd_dom"/>
</dbReference>
<dbReference type="GO" id="GO:0044331">
    <property type="term" value="P:cell-cell adhesion mediated by cadherin"/>
    <property type="evidence" value="ECO:0007669"/>
    <property type="project" value="TreeGrafter"/>
</dbReference>
<dbReference type="GO" id="GO:0007156">
    <property type="term" value="P:homophilic cell adhesion via plasma membrane adhesion molecules"/>
    <property type="evidence" value="ECO:0007669"/>
    <property type="project" value="InterPro"/>
</dbReference>
<comment type="function">
    <text evidence="16">Cadherins are calcium-dependent cell adhesion proteins.</text>
</comment>
<feature type="region of interest" description="Disordered" evidence="17">
    <location>
        <begin position="2847"/>
        <end position="2955"/>
    </location>
</feature>
<dbReference type="InterPro" id="IPR001791">
    <property type="entry name" value="Laminin_G"/>
</dbReference>
<name>A0AAD9PCB1_RIDPI</name>
<keyword evidence="4" id="KW-0479">Metal-binding</keyword>
<evidence type="ECO:0000313" key="23">
    <source>
        <dbReference type="EMBL" id="KAK2192196.1"/>
    </source>
</evidence>
<dbReference type="Pfam" id="PF24811">
    <property type="entry name" value="Ig_Shg"/>
    <property type="match status" value="1"/>
</dbReference>
<dbReference type="GO" id="GO:0005912">
    <property type="term" value="C:adherens junction"/>
    <property type="evidence" value="ECO:0007669"/>
    <property type="project" value="TreeGrafter"/>
</dbReference>
<feature type="transmembrane region" description="Helical" evidence="18">
    <location>
        <begin position="2756"/>
        <end position="2781"/>
    </location>
</feature>
<dbReference type="PROSITE" id="PS00022">
    <property type="entry name" value="EGF_1"/>
    <property type="match status" value="2"/>
</dbReference>
<evidence type="ECO:0000256" key="13">
    <source>
        <dbReference type="PROSITE-ProRule" id="PRU00043"/>
    </source>
</evidence>
<dbReference type="FunFam" id="2.60.40.60:FF:000134">
    <property type="entry name" value="protocadherin Fat 4"/>
    <property type="match status" value="1"/>
</dbReference>
<feature type="domain" description="Cadherin" evidence="22">
    <location>
        <begin position="1107"/>
        <end position="1218"/>
    </location>
</feature>
<dbReference type="GO" id="GO:0005509">
    <property type="term" value="F:calcium ion binding"/>
    <property type="evidence" value="ECO:0007669"/>
    <property type="project" value="UniProtKB-UniRule"/>
</dbReference>
<dbReference type="PROSITE" id="PS50025">
    <property type="entry name" value="LAM_G_DOMAIN"/>
    <property type="match status" value="2"/>
</dbReference>
<dbReference type="GO" id="GO:0016339">
    <property type="term" value="P:calcium-dependent cell-cell adhesion via plasma membrane cell adhesion molecules"/>
    <property type="evidence" value="ECO:0007669"/>
    <property type="project" value="TreeGrafter"/>
</dbReference>
<dbReference type="Gene3D" id="2.60.40.60">
    <property type="entry name" value="Cadherins"/>
    <property type="match status" value="16"/>
</dbReference>
<feature type="domain" description="Cadherin" evidence="22">
    <location>
        <begin position="1223"/>
        <end position="1329"/>
    </location>
</feature>
<evidence type="ECO:0000313" key="24">
    <source>
        <dbReference type="Proteomes" id="UP001209878"/>
    </source>
</evidence>
<evidence type="ECO:0000256" key="3">
    <source>
        <dbReference type="ARBA" id="ARBA00022692"/>
    </source>
</evidence>
<keyword evidence="12" id="KW-0325">Glycoprotein</keyword>
<feature type="signal peptide" evidence="19">
    <location>
        <begin position="1"/>
        <end position="27"/>
    </location>
</feature>
<keyword evidence="3 15" id="KW-0812">Transmembrane</keyword>
<feature type="domain" description="Cadherin" evidence="22">
    <location>
        <begin position="447"/>
        <end position="546"/>
    </location>
</feature>
<evidence type="ECO:0000256" key="4">
    <source>
        <dbReference type="ARBA" id="ARBA00022723"/>
    </source>
</evidence>
<comment type="subcellular location">
    <subcellularLocation>
        <location evidence="1 15">Cell membrane</location>
        <topology evidence="1 15">Single-pass type I membrane protein</topology>
    </subcellularLocation>
</comment>
<feature type="domain" description="Cadherin" evidence="22">
    <location>
        <begin position="1773"/>
        <end position="1841"/>
    </location>
</feature>
<evidence type="ECO:0000256" key="7">
    <source>
        <dbReference type="ARBA" id="ARBA00022837"/>
    </source>
</evidence>
<evidence type="ECO:0000259" key="20">
    <source>
        <dbReference type="PROSITE" id="PS50025"/>
    </source>
</evidence>
<reference evidence="23" key="1">
    <citation type="journal article" date="2023" name="Mol. Biol. Evol.">
        <title>Third-Generation Sequencing Reveals the Adaptive Role of the Epigenome in Three Deep-Sea Polychaetes.</title>
        <authorList>
            <person name="Perez M."/>
            <person name="Aroh O."/>
            <person name="Sun Y."/>
            <person name="Lan Y."/>
            <person name="Juniper S.K."/>
            <person name="Young C.R."/>
            <person name="Angers B."/>
            <person name="Qian P.Y."/>
        </authorList>
    </citation>
    <scope>NUCLEOTIDE SEQUENCE</scope>
    <source>
        <strain evidence="23">R07B-5</strain>
    </source>
</reference>
<feature type="domain" description="Cadherin" evidence="22">
    <location>
        <begin position="126"/>
        <end position="231"/>
    </location>
</feature>
<feature type="domain" description="Cadherin" evidence="22">
    <location>
        <begin position="1553"/>
        <end position="1656"/>
    </location>
</feature>
<evidence type="ECO:0000256" key="11">
    <source>
        <dbReference type="ARBA" id="ARBA00023157"/>
    </source>
</evidence>
<evidence type="ECO:0000256" key="16">
    <source>
        <dbReference type="RuleBase" id="RU004357"/>
    </source>
</evidence>
<evidence type="ECO:0000256" key="15">
    <source>
        <dbReference type="RuleBase" id="RU003318"/>
    </source>
</evidence>
<protein>
    <submittedName>
        <fullName evidence="23">Uncharacterized protein</fullName>
    </submittedName>
</protein>
<keyword evidence="8 15" id="KW-0130">Cell adhesion</keyword>
<feature type="domain" description="Cadherin" evidence="22">
    <location>
        <begin position="547"/>
        <end position="652"/>
    </location>
</feature>
<accession>A0AAD9PCB1</accession>
<dbReference type="SMART" id="SM00179">
    <property type="entry name" value="EGF_CA"/>
    <property type="match status" value="1"/>
</dbReference>
<organism evidence="23 24">
    <name type="scientific">Ridgeia piscesae</name>
    <name type="common">Tubeworm</name>
    <dbReference type="NCBI Taxonomy" id="27915"/>
    <lineage>
        <taxon>Eukaryota</taxon>
        <taxon>Metazoa</taxon>
        <taxon>Spiralia</taxon>
        <taxon>Lophotrochozoa</taxon>
        <taxon>Annelida</taxon>
        <taxon>Polychaeta</taxon>
        <taxon>Sedentaria</taxon>
        <taxon>Canalipalpata</taxon>
        <taxon>Sabellida</taxon>
        <taxon>Siboglinidae</taxon>
        <taxon>Ridgeia</taxon>
    </lineage>
</organism>
<dbReference type="Proteomes" id="UP001209878">
    <property type="component" value="Unassembled WGS sequence"/>
</dbReference>
<keyword evidence="9 18" id="KW-1133">Transmembrane helix</keyword>
<keyword evidence="10 18" id="KW-0472">Membrane</keyword>
<feature type="domain" description="Cadherin" evidence="22">
    <location>
        <begin position="232"/>
        <end position="334"/>
    </location>
</feature>
<feature type="domain" description="EGF-like" evidence="21">
    <location>
        <begin position="2454"/>
        <end position="2489"/>
    </location>
</feature>
<dbReference type="InterPro" id="IPR056370">
    <property type="entry name" value="Shg-like_Ig-like"/>
</dbReference>
<keyword evidence="11 14" id="KW-1015">Disulfide bond</keyword>
<feature type="domain" description="Cadherin" evidence="22">
    <location>
        <begin position="1445"/>
        <end position="1545"/>
    </location>
</feature>
<dbReference type="InterPro" id="IPR000233">
    <property type="entry name" value="Cadherin_Y-type_LIR"/>
</dbReference>
<evidence type="ECO:0000256" key="6">
    <source>
        <dbReference type="ARBA" id="ARBA00022737"/>
    </source>
</evidence>
<dbReference type="PANTHER" id="PTHR24027">
    <property type="entry name" value="CADHERIN-23"/>
    <property type="match status" value="1"/>
</dbReference>
<dbReference type="PANTHER" id="PTHR24027:SF422">
    <property type="entry name" value="CADHERIN DOMAIN-CONTAINING PROTEIN"/>
    <property type="match status" value="1"/>
</dbReference>
<dbReference type="Gene3D" id="2.60.120.200">
    <property type="match status" value="2"/>
</dbReference>
<dbReference type="PROSITE" id="PS01186">
    <property type="entry name" value="EGF_2"/>
    <property type="match status" value="1"/>
</dbReference>
<feature type="disulfide bond" evidence="14">
    <location>
        <begin position="2479"/>
        <end position="2488"/>
    </location>
</feature>
<dbReference type="CDD" id="cd11304">
    <property type="entry name" value="Cadherin_repeat"/>
    <property type="match status" value="13"/>
</dbReference>
<feature type="domain" description="Cadherin" evidence="22">
    <location>
        <begin position="1330"/>
        <end position="1431"/>
    </location>
</feature>
<dbReference type="GO" id="GO:0016342">
    <property type="term" value="C:catenin complex"/>
    <property type="evidence" value="ECO:0007669"/>
    <property type="project" value="TreeGrafter"/>
</dbReference>
<keyword evidence="2" id="KW-1003">Cell membrane</keyword>
<evidence type="ECO:0000259" key="21">
    <source>
        <dbReference type="PROSITE" id="PS50026"/>
    </source>
</evidence>
<dbReference type="PROSITE" id="PS00232">
    <property type="entry name" value="CADHERIN_1"/>
    <property type="match status" value="3"/>
</dbReference>
<gene>
    <name evidence="23" type="ORF">NP493_37g10036</name>
</gene>
<evidence type="ECO:0000256" key="1">
    <source>
        <dbReference type="ARBA" id="ARBA00004251"/>
    </source>
</evidence>
<dbReference type="InterPro" id="IPR002126">
    <property type="entry name" value="Cadherin-like_dom"/>
</dbReference>
<dbReference type="Pfam" id="PF01049">
    <property type="entry name" value="CADH_Y-type_LIR"/>
    <property type="match status" value="1"/>
</dbReference>
<evidence type="ECO:0000256" key="2">
    <source>
        <dbReference type="ARBA" id="ARBA00022475"/>
    </source>
</evidence>
<feature type="domain" description="Cadherin" evidence="22">
    <location>
        <begin position="871"/>
        <end position="991"/>
    </location>
</feature>
<keyword evidence="5 19" id="KW-0732">Signal</keyword>
<dbReference type="SUPFAM" id="SSF49313">
    <property type="entry name" value="Cadherin-like"/>
    <property type="match status" value="16"/>
</dbReference>
<evidence type="ECO:0000256" key="10">
    <source>
        <dbReference type="ARBA" id="ARBA00023136"/>
    </source>
</evidence>
<feature type="domain" description="EGF-like" evidence="21">
    <location>
        <begin position="2219"/>
        <end position="2255"/>
    </location>
</feature>
<dbReference type="InterPro" id="IPR013320">
    <property type="entry name" value="ConA-like_dom_sf"/>
</dbReference>
<dbReference type="Gene3D" id="2.10.25.10">
    <property type="entry name" value="Laminin"/>
    <property type="match status" value="1"/>
</dbReference>
<dbReference type="PROSITE" id="PS50026">
    <property type="entry name" value="EGF_3"/>
    <property type="match status" value="2"/>
</dbReference>
<dbReference type="CDD" id="cd00054">
    <property type="entry name" value="EGF_CA"/>
    <property type="match status" value="1"/>
</dbReference>
<keyword evidence="6" id="KW-0677">Repeat</keyword>
<dbReference type="GO" id="GO:0045296">
    <property type="term" value="F:cadherin binding"/>
    <property type="evidence" value="ECO:0007669"/>
    <property type="project" value="TreeGrafter"/>
</dbReference>
<dbReference type="GO" id="GO:0000902">
    <property type="term" value="P:cell morphogenesis"/>
    <property type="evidence" value="ECO:0007669"/>
    <property type="project" value="TreeGrafter"/>
</dbReference>
<dbReference type="InterPro" id="IPR015919">
    <property type="entry name" value="Cadherin-like_sf"/>
</dbReference>
<evidence type="ECO:0000256" key="5">
    <source>
        <dbReference type="ARBA" id="ARBA00022729"/>
    </source>
</evidence>
<evidence type="ECO:0000256" key="17">
    <source>
        <dbReference type="SAM" id="MobiDB-lite"/>
    </source>
</evidence>
<keyword evidence="14" id="KW-0245">EGF-like domain</keyword>
<feature type="domain" description="Cadherin" evidence="22">
    <location>
        <begin position="760"/>
        <end position="868"/>
    </location>
</feature>
<evidence type="ECO:0000256" key="12">
    <source>
        <dbReference type="ARBA" id="ARBA00023180"/>
    </source>
</evidence>
<comment type="caution">
    <text evidence="14">Lacks conserved residue(s) required for the propagation of feature annotation.</text>
</comment>
<dbReference type="PRINTS" id="PR00205">
    <property type="entry name" value="CADHERIN"/>
</dbReference>
<feature type="domain" description="Cadherin" evidence="22">
    <location>
        <begin position="992"/>
        <end position="1097"/>
    </location>
</feature>
<dbReference type="SUPFAM" id="SSF49899">
    <property type="entry name" value="Concanavalin A-like lectins/glucanases"/>
    <property type="match status" value="2"/>
</dbReference>
<dbReference type="PROSITE" id="PS50268">
    <property type="entry name" value="CADHERIN_2"/>
    <property type="match status" value="16"/>
</dbReference>
<feature type="domain" description="Cadherin" evidence="22">
    <location>
        <begin position="662"/>
        <end position="759"/>
    </location>
</feature>
<dbReference type="InterPro" id="IPR020894">
    <property type="entry name" value="Cadherin_CS"/>
</dbReference>
<dbReference type="GO" id="GO:0008013">
    <property type="term" value="F:beta-catenin binding"/>
    <property type="evidence" value="ECO:0007669"/>
    <property type="project" value="TreeGrafter"/>
</dbReference>
<dbReference type="Pfam" id="PF02210">
    <property type="entry name" value="Laminin_G_2"/>
    <property type="match status" value="2"/>
</dbReference>
<dbReference type="EMBL" id="JAODUO010000037">
    <property type="protein sequence ID" value="KAK2192196.1"/>
    <property type="molecule type" value="Genomic_DNA"/>
</dbReference>
<feature type="chain" id="PRO_5042038903" evidence="19">
    <location>
        <begin position="28"/>
        <end position="2955"/>
    </location>
</feature>
<comment type="caution">
    <text evidence="23">The sequence shown here is derived from an EMBL/GenBank/DDBJ whole genome shotgun (WGS) entry which is preliminary data.</text>
</comment>
<dbReference type="InterPro" id="IPR000742">
    <property type="entry name" value="EGF"/>
</dbReference>
<dbReference type="FunFam" id="2.60.40.60:FF:000116">
    <property type="entry name" value="Dachsous cadherin-related 2"/>
    <property type="match status" value="1"/>
</dbReference>
<sequence length="2955" mass="328610">MGTTLIHGVLSVATFILLLQSDGSVVARSATKLFFVPSSARPGHVVTMLPHRQGQISRVLASENDNDVSGNSFAVLSTGELILTADVSVLGGRRERLTIQHRVSDEAWLETVHVQIHDASPRIHFRDPPYAGQVQENQPAGAVVSGLDKMAQSAKDLPYGCQLSLVESTDATSFAITHKSGTATVVTTAELDREHKDMYHVTIRAQCHNGDEASAVITIRVLDLNDNAPQFDSQVYRGTVALDAAALTPVIKVSASDVDANDKLRYSLRDVATPFDIDPSTGQIFVKSPDQLLWKTYELKAIATDEASHESAPVLVRVEVHSPMEDTASKLPVLVRERRDTARREKVFVVRRSDTKDLFTVVSNPDERITPKSDERYHLIDDDAAMGLTLSAEGMVSRGSSHRWNDSVDVFSFSVNVTNVIDATWSILPVKVHLVTRGDYDPIFSDTPYPLWAIVPPWIRPDTVIYTVHAIDADKATVQYKLESGGDGRFTINSETGEVMVVGRKMFVVSTTYTLAISAQVVGSAKKKVTPAQVLNIKVDDKAPQFDKDPYVIEMSEFHQTGDIIATITAKSFQEIDIEYSLVWESTDSTAALPFEIDRRFGSLTLKRVLKYIIDPHQYRMIVTAREPASQIESKVLVIVNLKPENLHAPYFALDMHVTRDVSETISPNDIILTVTAIDLDAGQNGYVTFTSSDDNFKVSTRDGKHGEVYATRRLDYDFQPLHMYEFTITATDNGAIPKSGSSTVRVWMKNENDEAPVFEPQLQMTRIKEFSKRGLLVHIIQAYDPDGDRITFKFKSGHPTQQRPFELDQNTGFIRLTEDLGRGEPNRNLSVVAMDDGSCCDQGRRTPHEADGYIDVRIIGVNHPPLFKECPPKITPTVKENQPNQTRVFELVGIDDDSGSNGEFSFKVVTSNKNAWPTHFFVEQNGTKAILRTNVTFDRENPLRGAVKVDNQVKYMVTVELRDKGFPKSLSTVCFFFVIIEDVNDNNPIFDESNYMTTIRDDTDINSRVLRVFAIDDDEGANGEVVYTIETEDAKCINCFRIDSTSGWISVSSDISKQKQVTLSVKASDKGQEVRLNTVQVVIKITGNYAKVPPKWEKPLIDVDSIDDVNNLEVLENATANHILPMSFKATYSNGAKTLVYLLVTGRTPQENSNGNFKYKTDKGNMTIFIGNTLDYRIVSNFILKLRVSVLGDSDIPSTDARLQVKVEDTNKRDPEFVGLDSQGKYPAAVSDTTKAGDYIVTVVAIDEDGTSPNNRVTYKWKINCTDCLSFHLDPNTGKITASKTYDRSVKKSYLLHVVAKDGNAIPRTNNIVVLVTVMGNSMNPPYFAKQRYELPVNESSQYNHTIGYVKATNPDAGNSITQYAFTEGNEDHMFGLNHTTGRVFVMRELRYSKKSSYTLKYRVFDGSAQSNITVVVINVLRANLYPPVFNPYVYEKTGIEEEDNSITNTLLAIVMAFDPDESANVSMKYSLAGSHTKQHADAFSIDSNGKVYLKKGLDRDYPNGHAKWQINVVADVATGGGGKHGYGVVNLRLSDKNDNKPVFDTCCIDGTVPEHSDAETSVLKVLATDVDAGVNGQVLYKMIDSPKSFNRDLFKIRETDGLLMTNVGSTVLNREVRDKYKVKVQAYDRGVPSLAVNQTLSISISDINDQYPLFVEKSYTVDIPEEMPVGMAVTVVTAEDKDIGKNAELTYTIIAGSHDHFYMDSIFVTGTGVIRIKKPIDYDQSTTHSYVFTVKVQDPNPIHFDTADIYINVYDINDNAPVFSPVKQYFIDYRYSDQDKKFMIDKSTGEVKLRNKLDREITAEHTVKILAKDKGVPTQTGTATLTVTVTDINDNAPELIKPYNFIVRQTTRKGDIVGRFKATDRDTPDNGPPFRFHYNCNRPECRDFRLIQVKTGSDEDEGHIIATRTGYKRATLKRDRYLLPIVMSDTPKSQPSLTSTGTLTITIESSNDNQNAPGEKVVTVYNYKRGFGDLQLGKVFDEDVDNMENPGKKYEFFGERDSHFTLDSETGVLTMKQGMPKGEHQFKVTVTDPVWKSVISSVTVKVIYLEEEQVRSSGSLRLKGITAEEFIRKPKNSDGSYEKSRYDKLRTQLASLLDTDEDNVLIFTVKDVTDTETKEKVVDIMYAAHGSPWYRPARLNGLVWSNKDKVQTAVGVKIVASPINDCVNKQCWDSGCTSRLETKDKPLIVDTGKTTLIGVNASYVAVCECGATMFVDAPPKCGANTCLNGGICTDTYSGHNCTCPEGFTGPRCQQLKLSFTGAGWAWFEPLSQCEVGKTSFEFLTNNPNALLLYNGPMNSNEPHDFISVELVGGHPKLRVDLGEGEIVLEVTTGKSLDNGKWHTLEIFKNNKMFHLVVDHCTDSNIKENIANSTEDRSKCEAKGEMGGEHFLLNVNTPLQLGGRANPSVNYPSGLGGSYTGCIKNLRHNGLLYDLHIGEVGESKNTKDGCPGEEGSCSSCPTNSTCVGSFGNAHTCVCDPGLRGANCDEETMVKDFYRDDSFIEWELKQAFNDTTKSTRHFEIQIMFRTRQTDGMVFSAASFSTLERIQLRVVKTHLEFICDLGSGDEVLRLDHVNVSDGQWHIVRMAQYGNQLILRLDGGEGKYYTESLPRDEHRLIALSGKHLFGAADVKYKKYVNTPIRTSVLKNSCMNDVRYDAEWFPMESYDNSKSSVARVVKLKYARTGCTSAQCVSVNCPAPQFCFDIWRQHQCRCPLGQKIAQAPDYCVDITDCSIDRCGGHELKDPVPVVAPTAKLSLGMILIIVFSIIILLIIILALIIITRRRQPDLLLGVDPEDDIRENVGYYDEEGAGEEDMHAYDLSRLQKPIDGDTDSMIKPPLDNPAFQSEIPRTGPEPMTGHPPFMPGDNPNIGNFIDDRMKDADDDPNAPPYDSLHEYDYEGNNSEAGTLSSLQSSSSGDQDFDYLNDYGPRFQKLADLYGGGDSDDEDEENASSV</sequence>
<evidence type="ECO:0000256" key="8">
    <source>
        <dbReference type="ARBA" id="ARBA00022889"/>
    </source>
</evidence>
<dbReference type="InterPro" id="IPR027397">
    <property type="entry name" value="Catenin-bd_sf"/>
</dbReference>
<dbReference type="GO" id="GO:0034332">
    <property type="term" value="P:adherens junction organization"/>
    <property type="evidence" value="ECO:0007669"/>
    <property type="project" value="TreeGrafter"/>
</dbReference>
<feature type="disulfide bond" evidence="14">
    <location>
        <begin position="2245"/>
        <end position="2254"/>
    </location>
</feature>
<feature type="compositionally biased region" description="Acidic residues" evidence="17">
    <location>
        <begin position="2943"/>
        <end position="2955"/>
    </location>
</feature>
<dbReference type="Pfam" id="PF00008">
    <property type="entry name" value="EGF"/>
    <property type="match status" value="1"/>
</dbReference>
<dbReference type="SMART" id="SM00112">
    <property type="entry name" value="CA"/>
    <property type="match status" value="16"/>
</dbReference>
<proteinExistence type="predicted"/>
<feature type="domain" description="Laminin G" evidence="20">
    <location>
        <begin position="2493"/>
        <end position="2687"/>
    </location>
</feature>
<evidence type="ECO:0000256" key="14">
    <source>
        <dbReference type="PROSITE-ProRule" id="PRU00076"/>
    </source>
</evidence>
<evidence type="ECO:0000259" key="22">
    <source>
        <dbReference type="PROSITE" id="PS50268"/>
    </source>
</evidence>
<evidence type="ECO:0000256" key="18">
    <source>
        <dbReference type="SAM" id="Phobius"/>
    </source>
</evidence>
<dbReference type="CDD" id="cd00110">
    <property type="entry name" value="LamG"/>
    <property type="match status" value="2"/>
</dbReference>
<dbReference type="Gene3D" id="4.10.900.10">
    <property type="entry name" value="TCF3-CBD (Catenin binding domain)"/>
    <property type="match status" value="1"/>
</dbReference>
<evidence type="ECO:0000256" key="9">
    <source>
        <dbReference type="ARBA" id="ARBA00022989"/>
    </source>
</evidence>
<dbReference type="GO" id="GO:0016477">
    <property type="term" value="P:cell migration"/>
    <property type="evidence" value="ECO:0007669"/>
    <property type="project" value="TreeGrafter"/>
</dbReference>
<feature type="domain" description="Cadherin" evidence="22">
    <location>
        <begin position="1841"/>
        <end position="1961"/>
    </location>
</feature>
<keyword evidence="7 13" id="KW-0106">Calcium</keyword>
<dbReference type="SMART" id="SM00181">
    <property type="entry name" value="EGF"/>
    <property type="match status" value="3"/>
</dbReference>
<feature type="domain" description="Laminin G" evidence="20">
    <location>
        <begin position="2256"/>
        <end position="2451"/>
    </location>
</feature>
<dbReference type="Pfam" id="PF00028">
    <property type="entry name" value="Cadherin"/>
    <property type="match status" value="8"/>
</dbReference>
<evidence type="ECO:0000256" key="19">
    <source>
        <dbReference type="SAM" id="SignalP"/>
    </source>
</evidence>
<dbReference type="GO" id="GO:0007043">
    <property type="term" value="P:cell-cell junction assembly"/>
    <property type="evidence" value="ECO:0007669"/>
    <property type="project" value="TreeGrafter"/>
</dbReference>
<dbReference type="SMART" id="SM00282">
    <property type="entry name" value="LamG"/>
    <property type="match status" value="2"/>
</dbReference>
<dbReference type="FunFam" id="4.10.900.10:FF:000001">
    <property type="entry name" value="Cadherin 2"/>
    <property type="match status" value="1"/>
</dbReference>
<keyword evidence="24" id="KW-1185">Reference proteome</keyword>
<feature type="domain" description="Cadherin" evidence="22">
    <location>
        <begin position="1657"/>
        <end position="1765"/>
    </location>
</feature>
<dbReference type="InterPro" id="IPR039808">
    <property type="entry name" value="Cadherin"/>
</dbReference>